<dbReference type="InterPro" id="IPR023214">
    <property type="entry name" value="HAD_sf"/>
</dbReference>
<feature type="domain" description="Cation-transporting P-type ATPase C-terminal" evidence="7">
    <location>
        <begin position="1447"/>
        <end position="1647"/>
    </location>
</feature>
<dbReference type="Gene3D" id="3.40.50.1000">
    <property type="entry name" value="HAD superfamily/HAD-like"/>
    <property type="match status" value="1"/>
</dbReference>
<dbReference type="FunCoup" id="D3AZP7">
    <property type="interactions" value="34"/>
</dbReference>
<evidence type="ECO:0000259" key="7">
    <source>
        <dbReference type="Pfam" id="PF00689"/>
    </source>
</evidence>
<accession>D3AZP7</accession>
<comment type="subcellular location">
    <subcellularLocation>
        <location evidence="1">Membrane</location>
    </subcellularLocation>
</comment>
<dbReference type="Pfam" id="PF00689">
    <property type="entry name" value="Cation_ATPase_C"/>
    <property type="match status" value="1"/>
</dbReference>
<evidence type="ECO:0000256" key="1">
    <source>
        <dbReference type="ARBA" id="ARBA00004370"/>
    </source>
</evidence>
<proteinExistence type="predicted"/>
<feature type="transmembrane region" description="Helical" evidence="6">
    <location>
        <begin position="1550"/>
        <end position="1571"/>
    </location>
</feature>
<evidence type="ECO:0000313" key="8">
    <source>
        <dbReference type="EMBL" id="EFA85426.1"/>
    </source>
</evidence>
<feature type="compositionally biased region" description="Low complexity" evidence="5">
    <location>
        <begin position="156"/>
        <end position="196"/>
    </location>
</feature>
<feature type="compositionally biased region" description="Low complexity" evidence="5">
    <location>
        <begin position="1034"/>
        <end position="1046"/>
    </location>
</feature>
<dbReference type="InterPro" id="IPR023299">
    <property type="entry name" value="ATPase_P-typ_cyto_dom_N"/>
</dbReference>
<dbReference type="Pfam" id="PF13246">
    <property type="entry name" value="Cation_ATPase"/>
    <property type="match status" value="1"/>
</dbReference>
<feature type="transmembrane region" description="Helical" evidence="6">
    <location>
        <begin position="1452"/>
        <end position="1471"/>
    </location>
</feature>
<dbReference type="Gene3D" id="3.40.1110.10">
    <property type="entry name" value="Calcium-transporting ATPase, cytoplasmic domain N"/>
    <property type="match status" value="1"/>
</dbReference>
<feature type="region of interest" description="Disordered" evidence="5">
    <location>
        <begin position="203"/>
        <end position="222"/>
    </location>
</feature>
<protein>
    <submittedName>
        <fullName evidence="8">Putative transmembrane protein</fullName>
    </submittedName>
</protein>
<dbReference type="InterPro" id="IPR006068">
    <property type="entry name" value="ATPase_P-typ_cation-transptr_C"/>
</dbReference>
<dbReference type="PANTHER" id="PTHR13219">
    <property type="entry name" value="TRANSMEMBRANE PROTEIN 94"/>
    <property type="match status" value="1"/>
</dbReference>
<dbReference type="InterPro" id="IPR023298">
    <property type="entry name" value="ATPase_P-typ_TM_dom_sf"/>
</dbReference>
<keyword evidence="9" id="KW-1185">Reference proteome</keyword>
<feature type="compositionally biased region" description="Low complexity" evidence="5">
    <location>
        <begin position="45"/>
        <end position="103"/>
    </location>
</feature>
<dbReference type="GO" id="GO:0016020">
    <property type="term" value="C:membrane"/>
    <property type="evidence" value="ECO:0007669"/>
    <property type="project" value="UniProtKB-SubCell"/>
</dbReference>
<dbReference type="InterPro" id="IPR036412">
    <property type="entry name" value="HAD-like_sf"/>
</dbReference>
<dbReference type="EMBL" id="ADBJ01000008">
    <property type="protein sequence ID" value="EFA85426.1"/>
    <property type="molecule type" value="Genomic_DNA"/>
</dbReference>
<dbReference type="SUPFAM" id="SSF81660">
    <property type="entry name" value="Metal cation-transporting ATPase, ATP-binding domain N"/>
    <property type="match status" value="1"/>
</dbReference>
<feature type="transmembrane region" description="Helical" evidence="6">
    <location>
        <begin position="1416"/>
        <end position="1440"/>
    </location>
</feature>
<organism evidence="8 9">
    <name type="scientific">Heterostelium pallidum (strain ATCC 26659 / Pp 5 / PN500)</name>
    <name type="common">Cellular slime mold</name>
    <name type="synonym">Polysphondylium pallidum</name>
    <dbReference type="NCBI Taxonomy" id="670386"/>
    <lineage>
        <taxon>Eukaryota</taxon>
        <taxon>Amoebozoa</taxon>
        <taxon>Evosea</taxon>
        <taxon>Eumycetozoa</taxon>
        <taxon>Dictyostelia</taxon>
        <taxon>Acytosteliales</taxon>
        <taxon>Acytosteliaceae</taxon>
        <taxon>Heterostelium</taxon>
    </lineage>
</organism>
<dbReference type="InParanoid" id="D3AZP7"/>
<feature type="compositionally biased region" description="Basic residues" evidence="5">
    <location>
        <begin position="888"/>
        <end position="907"/>
    </location>
</feature>
<evidence type="ECO:0000313" key="9">
    <source>
        <dbReference type="Proteomes" id="UP000001396"/>
    </source>
</evidence>
<feature type="transmembrane region" description="Helical" evidence="6">
    <location>
        <begin position="1592"/>
        <end position="1615"/>
    </location>
</feature>
<keyword evidence="3 6" id="KW-1133">Transmembrane helix</keyword>
<dbReference type="GO" id="GO:0000166">
    <property type="term" value="F:nucleotide binding"/>
    <property type="evidence" value="ECO:0007669"/>
    <property type="project" value="InterPro"/>
</dbReference>
<feature type="compositionally biased region" description="Acidic residues" evidence="5">
    <location>
        <begin position="977"/>
        <end position="992"/>
    </location>
</feature>
<feature type="region of interest" description="Disordered" evidence="5">
    <location>
        <begin position="1115"/>
        <end position="1134"/>
    </location>
</feature>
<evidence type="ECO:0000256" key="2">
    <source>
        <dbReference type="ARBA" id="ARBA00022692"/>
    </source>
</evidence>
<reference evidence="8 9" key="1">
    <citation type="journal article" date="2011" name="Genome Res.">
        <title>Phylogeny-wide analysis of social amoeba genomes highlights ancient origins for complex intercellular communication.</title>
        <authorList>
            <person name="Heidel A.J."/>
            <person name="Lawal H.M."/>
            <person name="Felder M."/>
            <person name="Schilde C."/>
            <person name="Helps N.R."/>
            <person name="Tunggal B."/>
            <person name="Rivero F."/>
            <person name="John U."/>
            <person name="Schleicher M."/>
            <person name="Eichinger L."/>
            <person name="Platzer M."/>
            <person name="Noegel A.A."/>
            <person name="Schaap P."/>
            <person name="Gloeckner G."/>
        </authorList>
    </citation>
    <scope>NUCLEOTIDE SEQUENCE [LARGE SCALE GENOMIC DNA]</scope>
    <source>
        <strain evidence="9">ATCC 26659 / Pp 5 / PN500</strain>
    </source>
</reference>
<feature type="region of interest" description="Disordered" evidence="5">
    <location>
        <begin position="831"/>
        <end position="934"/>
    </location>
</feature>
<comment type="caution">
    <text evidence="8">The sequence shown here is derived from an EMBL/GenBank/DDBJ whole genome shotgun (WGS) entry which is preliminary data.</text>
</comment>
<dbReference type="GeneID" id="31357956"/>
<keyword evidence="4 6" id="KW-0472">Membrane</keyword>
<dbReference type="OMA" id="KSHANHF"/>
<dbReference type="SUPFAM" id="SSF56784">
    <property type="entry name" value="HAD-like"/>
    <property type="match status" value="1"/>
</dbReference>
<feature type="region of interest" description="Disordered" evidence="5">
    <location>
        <begin position="977"/>
        <end position="1076"/>
    </location>
</feature>
<evidence type="ECO:0000256" key="6">
    <source>
        <dbReference type="SAM" id="Phobius"/>
    </source>
</evidence>
<dbReference type="SUPFAM" id="SSF81665">
    <property type="entry name" value="Calcium ATPase, transmembrane domain M"/>
    <property type="match status" value="1"/>
</dbReference>
<sequence>MSSINNNNNNSNNLSNSIGGISSIGSTNSNIDDIILSVQPATPPSNNTTTINNTTITTSTSASADNSNENSNGNNSLTSSQQNLINNNSNNNSNNSNNNVISSLKPNSSHPNLMNHHSHNQHGGHQHHHHHNHHQHHQHTNNHHTVHNYNSMTSPSSSILSRSQSQNNINLSQNRSVGSNGSNNNNNNNSSSNNNSHLFYNVQTSMNNNNNNTNQSTSMSNSFHKHSLSLGVSYNIHGSTPGFIRDDISVSFQDTYNDNQRIHLHPDIGLTSREASEEGEKIPVMLACVEPLFNGIVLRRGDTYSSELLTTRLLEVNPDFGEKEKQHAKEMAETLFTSGRCCFVVHETPSFPQLTAATLPSTRPINPVINAINYIHLVMERFLWITISISLVSNIIRSILQKQRSLVDLLIIRQVDLAIAFSLIMLPSVLLILVYSIGHAKLLALFDVLQERSLKGEIADDHPALNFDTEYDEDRLPKVPFDLVVTYWRAIMSTKHVAFSHSSNLLHHIASTTTICCLDKDGIVSEPVNTVGEISFLKQDGPVRLELSSEYSHTQYSITFNDHDWQEHINALKPLGLDCLLNKTCRLYTATTDTSRPNSTTTSNLSDHVSKLHLIRDREDSSDTTNSQCLCLLAKEIGFSDEVANQFASVKEIHTLTQRSNNKEQPDDDDNESPSMISLVAKDIGSETLQLLSKGSTELVLDHCTHYWDGENIVVFDDEEKEKVRAVYTKWLANDGMKGISFAYKPIEQKFKKLFDGGSVNSPLVDVRFSNSTIVRRKKDNLRMQLTKKAEYENTQPKTANIFISSPIPFAQPKTPITRIEDIQLTLSGNHPFPFQGGVSTSSSVDDSSPTKKDNKDNSNNNNNNSEPVVILVESPIPSGKQSPAPVKSKKTKFLKPYKSKKSKKKAKQLEKENKMREQQLQQDKISGSPESELSMSATITKQIILPPIELDYEATDDTHSQPTNDITNIKVIMSEEEEEELEEEEMNEDDTVVMVIDKGDNSNNNKEQSDEEEAPSEYANNDSETDSDNPYIQQQPSQTDKQQSLKQKKLKRLSREDTNSYSVSETSESDSMNDKRIRNNRLKKKQQQQQQQQLQQQQMIQQQQLQRKQQQQQQQQLSKAKSNEDSETLIQSGLSDDGTAILTTKDLANDHSFTNTVAENETLEQLQNGQIYIGMAGMKQLPKSHANHFVEVLRIAGIRFVFFSNQDSRESNSFVNKLGLETDWNCCVSLKDPAPDEVQVADGPSRLPKGINAIRRHLEEVDNVPLLVPMFSNSTPETKLEMIKILQENGEVVCCIGSALNYENTPIFCQADLAFSLEPAVSRCLNLPLNKADPRPLLTSRNFFETESVMAPLPLRKNTTTRVPSEHPSTHSLCCDITSLPCSLVFHRRTDFNEILEFFHVGRQLLTNTRQSLQFILSASMTLVLMCLVAGVLVVSYPVDGVVGGIPLTGLQLIWLQFLIIPLVGLSLLFTTEDEDVMRTLSPKNNSEFKHIPIFARYIGIRLVPSLILMVSIFIWCLQSLSGASWSNIFGANMSEWEPSSEKLSYSDALIISQNIMMFAFVFYLGVTSLSFIHHTRSVLKFNPFRKNYKAVITVIFCIILQICFTLVTLKIIGGVHLLSEIPKEIYAVLFGWAPFVILLDEIVKHLYKKWFADLQLELRLEFDTKLGMHSPI</sequence>
<feature type="compositionally biased region" description="Low complexity" evidence="5">
    <location>
        <begin position="1061"/>
        <end position="1071"/>
    </location>
</feature>
<dbReference type="Gene3D" id="1.20.1110.10">
    <property type="entry name" value="Calcium-transporting ATPase, transmembrane domain"/>
    <property type="match status" value="1"/>
</dbReference>
<feature type="compositionally biased region" description="Basic and acidic residues" evidence="5">
    <location>
        <begin position="908"/>
        <end position="918"/>
    </location>
</feature>
<evidence type="ECO:0000256" key="4">
    <source>
        <dbReference type="ARBA" id="ARBA00023136"/>
    </source>
</evidence>
<dbReference type="InterPro" id="IPR039720">
    <property type="entry name" value="TMEM94"/>
</dbReference>
<feature type="compositionally biased region" description="Polar residues" evidence="5">
    <location>
        <begin position="1019"/>
        <end position="1033"/>
    </location>
</feature>
<feature type="compositionally biased region" description="Polar residues" evidence="5">
    <location>
        <begin position="919"/>
        <end position="934"/>
    </location>
</feature>
<dbReference type="STRING" id="670386.D3AZP7"/>
<feature type="transmembrane region" description="Helical" evidence="6">
    <location>
        <begin position="1627"/>
        <end position="1645"/>
    </location>
</feature>
<name>D3AZP7_HETP5</name>
<evidence type="ECO:0000256" key="3">
    <source>
        <dbReference type="ARBA" id="ARBA00022989"/>
    </source>
</evidence>
<dbReference type="PANTHER" id="PTHR13219:SF6">
    <property type="entry name" value="TRANSMEMBRANE PROTEIN 94"/>
    <property type="match status" value="1"/>
</dbReference>
<evidence type="ECO:0000256" key="5">
    <source>
        <dbReference type="SAM" id="MobiDB-lite"/>
    </source>
</evidence>
<feature type="compositionally biased region" description="Low complexity" evidence="5">
    <location>
        <begin position="837"/>
        <end position="848"/>
    </location>
</feature>
<keyword evidence="2 6" id="KW-0812">Transmembrane</keyword>
<dbReference type="Proteomes" id="UP000001396">
    <property type="component" value="Unassembled WGS sequence"/>
</dbReference>
<feature type="compositionally biased region" description="Basic residues" evidence="5">
    <location>
        <begin position="116"/>
        <end position="146"/>
    </location>
</feature>
<feature type="region of interest" description="Disordered" evidence="5">
    <location>
        <begin position="38"/>
        <end position="198"/>
    </location>
</feature>
<dbReference type="RefSeq" id="XP_020437535.1">
    <property type="nucleotide sequence ID" value="XM_020573418.1"/>
</dbReference>
<feature type="transmembrane region" description="Helical" evidence="6">
    <location>
        <begin position="382"/>
        <end position="400"/>
    </location>
</feature>
<gene>
    <name evidence="8" type="ORF">PPL_02431</name>
</gene>
<feature type="transmembrane region" description="Helical" evidence="6">
    <location>
        <begin position="420"/>
        <end position="446"/>
    </location>
</feature>